<accession>A0ABU6LC96</accession>
<feature type="transmembrane region" description="Helical" evidence="1">
    <location>
        <begin position="6"/>
        <end position="26"/>
    </location>
</feature>
<dbReference type="Proteomes" id="UP001339429">
    <property type="component" value="Unassembled WGS sequence"/>
</dbReference>
<comment type="caution">
    <text evidence="2">The sequence shown here is derived from an EMBL/GenBank/DDBJ whole genome shotgun (WGS) entry which is preliminary data.</text>
</comment>
<keyword evidence="1" id="KW-1133">Transmembrane helix</keyword>
<dbReference type="Pfam" id="PF07963">
    <property type="entry name" value="N_methyl"/>
    <property type="match status" value="1"/>
</dbReference>
<dbReference type="SUPFAM" id="SSF54523">
    <property type="entry name" value="Pili subunits"/>
    <property type="match status" value="1"/>
</dbReference>
<dbReference type="NCBIfam" id="TIGR02532">
    <property type="entry name" value="IV_pilin_GFxxxE"/>
    <property type="match status" value="1"/>
</dbReference>
<organism evidence="2 3">
    <name type="scientific">Photobacterium piscicola</name>
    <dbReference type="NCBI Taxonomy" id="1378299"/>
    <lineage>
        <taxon>Bacteria</taxon>
        <taxon>Pseudomonadati</taxon>
        <taxon>Pseudomonadota</taxon>
        <taxon>Gammaproteobacteria</taxon>
        <taxon>Vibrionales</taxon>
        <taxon>Vibrionaceae</taxon>
        <taxon>Photobacterium</taxon>
    </lineage>
</organism>
<dbReference type="RefSeq" id="WP_327766354.1">
    <property type="nucleotide sequence ID" value="NZ_JAYXUC010000001.1"/>
</dbReference>
<evidence type="ECO:0000313" key="3">
    <source>
        <dbReference type="Proteomes" id="UP001339429"/>
    </source>
</evidence>
<evidence type="ECO:0000313" key="2">
    <source>
        <dbReference type="EMBL" id="MEC6897181.1"/>
    </source>
</evidence>
<dbReference type="InterPro" id="IPR012902">
    <property type="entry name" value="N_methyl_site"/>
</dbReference>
<protein>
    <submittedName>
        <fullName evidence="2">Type II secretion system protein</fullName>
    </submittedName>
</protein>
<keyword evidence="3" id="KW-1185">Reference proteome</keyword>
<name>A0ABU6LC96_9GAMM</name>
<dbReference type="Gene3D" id="3.30.700.10">
    <property type="entry name" value="Glycoprotein, Type 4 Pilin"/>
    <property type="match status" value="1"/>
</dbReference>
<dbReference type="InterPro" id="IPR045584">
    <property type="entry name" value="Pilin-like"/>
</dbReference>
<keyword evidence="1" id="KW-0472">Membrane</keyword>
<dbReference type="EMBL" id="JAYXUD010000001">
    <property type="protein sequence ID" value="MEC6897181.1"/>
    <property type="molecule type" value="Genomic_DNA"/>
</dbReference>
<gene>
    <name evidence="2" type="ORF">VXS00_00750</name>
</gene>
<evidence type="ECO:0000256" key="1">
    <source>
        <dbReference type="SAM" id="Phobius"/>
    </source>
</evidence>
<dbReference type="PROSITE" id="PS00409">
    <property type="entry name" value="PROKAR_NTER_METHYL"/>
    <property type="match status" value="1"/>
</dbReference>
<keyword evidence="1" id="KW-0812">Transmembrane</keyword>
<sequence length="228" mass="24459">MNKGFTLIELVIVIVILGILAVVAAPKFMGISSDARKANLEQLASTLQTSAKLAHTKAILAGKDNTSAIIKIADSDIRMAQGYPTATKDGIVQVITDANQWHPVVPSIKILAGLHQSVAGLIMFSQYPINKMSAAEAFKTQCFVLYTDLSTIAESQTGTPSSPSHSSNKHELGLIKKTICYLLSWIGADQYVGFCRKPSEHNNKKSGIQINKNFGTDGPEISIVSKGC</sequence>
<reference evidence="2 3" key="1">
    <citation type="submission" date="2024-01" db="EMBL/GenBank/DDBJ databases">
        <title>Active colonisers of the gastrointestinal tract of Atlantic salmon farmed in a warm water region.</title>
        <authorList>
            <person name="Bowman J.P."/>
        </authorList>
    </citation>
    <scope>NUCLEOTIDE SEQUENCE [LARGE SCALE GENOMIC DNA]</scope>
    <source>
        <strain evidence="2 3">S4MW1</strain>
    </source>
</reference>
<proteinExistence type="predicted"/>